<dbReference type="Proteomes" id="UP000649753">
    <property type="component" value="Unassembled WGS sequence"/>
</dbReference>
<reference evidence="1" key="1">
    <citation type="submission" date="2020-10" db="EMBL/GenBank/DDBJ databases">
        <title>Sequencing the genomes of 1000 actinobacteria strains.</title>
        <authorList>
            <person name="Klenk H.-P."/>
        </authorList>
    </citation>
    <scope>NUCLEOTIDE SEQUENCE</scope>
    <source>
        <strain evidence="1">DSM 46832</strain>
    </source>
</reference>
<dbReference type="EMBL" id="JADBEB010000001">
    <property type="protein sequence ID" value="MBE1488259.1"/>
    <property type="molecule type" value="Genomic_DNA"/>
</dbReference>
<gene>
    <name evidence="1" type="ORF">H4W31_003897</name>
</gene>
<protein>
    <submittedName>
        <fullName evidence="1">Uncharacterized protein</fullName>
    </submittedName>
</protein>
<sequence>MTIIRRPSQRIELGGVIQLLHRIDERLPRHVLTLGQVGCRVAEPGVVDEMPRQDRRESLGKVPPPSRLVRVGLHDVDVVADGIGVDLAQRVRGDVPAHLADPEERHPRIGEPSDAPKAYEIPRPVLLVSVVPALRLFDQTETVVPNGVHRRADEFRERTCAPAHVVSFPRSSRTPYRRVQMEQVGMLAGSLRSMR</sequence>
<dbReference type="AlphaFoldDB" id="A0A927M5B4"/>
<proteinExistence type="predicted"/>
<evidence type="ECO:0000313" key="1">
    <source>
        <dbReference type="EMBL" id="MBE1488259.1"/>
    </source>
</evidence>
<name>A0A927M5B4_9ACTN</name>
<keyword evidence="2" id="KW-1185">Reference proteome</keyword>
<comment type="caution">
    <text evidence="1">The sequence shown here is derived from an EMBL/GenBank/DDBJ whole genome shotgun (WGS) entry which is preliminary data.</text>
</comment>
<organism evidence="1 2">
    <name type="scientific">Plantactinospora soyae</name>
    <dbReference type="NCBI Taxonomy" id="1544732"/>
    <lineage>
        <taxon>Bacteria</taxon>
        <taxon>Bacillati</taxon>
        <taxon>Actinomycetota</taxon>
        <taxon>Actinomycetes</taxon>
        <taxon>Micromonosporales</taxon>
        <taxon>Micromonosporaceae</taxon>
        <taxon>Plantactinospora</taxon>
    </lineage>
</organism>
<accession>A0A927M5B4</accession>
<evidence type="ECO:0000313" key="2">
    <source>
        <dbReference type="Proteomes" id="UP000649753"/>
    </source>
</evidence>